<keyword evidence="3" id="KW-1185">Reference proteome</keyword>
<gene>
    <name evidence="2" type="ORF">BJY22_007326</name>
</gene>
<comment type="caution">
    <text evidence="2">The sequence shown here is derived from an EMBL/GenBank/DDBJ whole genome shotgun (WGS) entry which is preliminary data.</text>
</comment>
<evidence type="ECO:0008006" key="4">
    <source>
        <dbReference type="Google" id="ProtNLM"/>
    </source>
</evidence>
<dbReference type="InterPro" id="IPR008634">
    <property type="entry name" value="Gas-vesicle_GvpO"/>
</dbReference>
<feature type="compositionally biased region" description="Basic residues" evidence="1">
    <location>
        <begin position="7"/>
        <end position="24"/>
    </location>
</feature>
<reference evidence="2 3" key="1">
    <citation type="submission" date="2020-03" db="EMBL/GenBank/DDBJ databases">
        <title>Sequencing the genomes of 1000 actinobacteria strains.</title>
        <authorList>
            <person name="Klenk H.-P."/>
        </authorList>
    </citation>
    <scope>NUCLEOTIDE SEQUENCE [LARGE SCALE GENOMIC DNA]</scope>
    <source>
        <strain evidence="2 3">DSM 45490</strain>
    </source>
</reference>
<dbReference type="PIRSF" id="PIRSF028743">
    <property type="entry name" value="GvpO_protein"/>
    <property type="match status" value="1"/>
</dbReference>
<proteinExistence type="predicted"/>
<evidence type="ECO:0000313" key="2">
    <source>
        <dbReference type="EMBL" id="NIK61609.1"/>
    </source>
</evidence>
<dbReference type="EMBL" id="JAASRO010000001">
    <property type="protein sequence ID" value="NIK61609.1"/>
    <property type="molecule type" value="Genomic_DNA"/>
</dbReference>
<dbReference type="GO" id="GO:0031412">
    <property type="term" value="P:gas vesicle organization"/>
    <property type="evidence" value="ECO:0007669"/>
    <property type="project" value="InterPro"/>
</dbReference>
<organism evidence="2 3">
    <name type="scientific">Kribbella shirazensis</name>
    <dbReference type="NCBI Taxonomy" id="1105143"/>
    <lineage>
        <taxon>Bacteria</taxon>
        <taxon>Bacillati</taxon>
        <taxon>Actinomycetota</taxon>
        <taxon>Actinomycetes</taxon>
        <taxon>Propionibacteriales</taxon>
        <taxon>Kribbellaceae</taxon>
        <taxon>Kribbella</taxon>
    </lineage>
</organism>
<protein>
    <recommendedName>
        <fullName evidence="4">Gas vesicle protein</fullName>
    </recommendedName>
</protein>
<dbReference type="AlphaFoldDB" id="A0A7X6A5T1"/>
<dbReference type="RefSeq" id="WP_167216213.1">
    <property type="nucleotide sequence ID" value="NZ_JAASRO010000001.1"/>
</dbReference>
<sequence length="136" mass="15096">MATPRKTTPRKTTPRKTTPRKTTARKTTPGKSTPRKTAPAKKSAAPNGQRASAKSLRDIAVTAARELAQLIGQVPEGIVAVEQQDDGWRVQVEVVESHRIPETTDILAVYEVDVDYDGVVISYRRTDRYVRGRIQD</sequence>
<evidence type="ECO:0000256" key="1">
    <source>
        <dbReference type="SAM" id="MobiDB-lite"/>
    </source>
</evidence>
<dbReference type="Pfam" id="PF05800">
    <property type="entry name" value="GvpO"/>
    <property type="match status" value="1"/>
</dbReference>
<evidence type="ECO:0000313" key="3">
    <source>
        <dbReference type="Proteomes" id="UP000555407"/>
    </source>
</evidence>
<dbReference type="Proteomes" id="UP000555407">
    <property type="component" value="Unassembled WGS sequence"/>
</dbReference>
<name>A0A7X6A5T1_9ACTN</name>
<accession>A0A7X6A5T1</accession>
<feature type="region of interest" description="Disordered" evidence="1">
    <location>
        <begin position="1"/>
        <end position="55"/>
    </location>
</feature>